<feature type="signal peptide" evidence="1">
    <location>
        <begin position="1"/>
        <end position="25"/>
    </location>
</feature>
<dbReference type="EMBL" id="BAAANJ010000006">
    <property type="protein sequence ID" value="GAA1809905.1"/>
    <property type="molecule type" value="Genomic_DNA"/>
</dbReference>
<evidence type="ECO:0000313" key="2">
    <source>
        <dbReference type="EMBL" id="GAA1809905.1"/>
    </source>
</evidence>
<name>A0ABN2M6M4_9MICO</name>
<organism evidence="2 3">
    <name type="scientific">Agromyces neolithicus</name>
    <dbReference type="NCBI Taxonomy" id="269420"/>
    <lineage>
        <taxon>Bacteria</taxon>
        <taxon>Bacillati</taxon>
        <taxon>Actinomycetota</taxon>
        <taxon>Actinomycetes</taxon>
        <taxon>Micrococcales</taxon>
        <taxon>Microbacteriaceae</taxon>
        <taxon>Agromyces</taxon>
    </lineage>
</organism>
<evidence type="ECO:0000313" key="3">
    <source>
        <dbReference type="Proteomes" id="UP001500002"/>
    </source>
</evidence>
<sequence length="398" mass="41378">MPSPGRFALLAAAAAFGVLMTGCTAGPAPTGVATPTPTPTETVAPVVDRPTPVFAVGCDELVDPAELQTFVGAGVAPIALVTPAERVATISPDVAAVDQLGSLVCDWTDGQHSESPWGPPPDPRQSVHLSLVPDAEAAAQRYVDVYAPTSPDAAYGATAHGPRCIGVEYAMPTGYCELQGWLADSWIEYVVHGIDIASYDTDAQLLAAFTVLTDRAIAALGDAERGAEWTPPVSPSPVGDCGSVVTTEDIVELTGVADIWVGPFWDGPRVGQYSYAAETEHAMECSFNFVDAEGSFGAVHVLPEGGWGFASAAQAWLAEGAVATEVEGVAPGDALMRCADLADTCALDLRIAEHWVRIEVMPTPPDEVTWVPAGVDFDAARSAIVPIAERVVANITAD</sequence>
<keyword evidence="1" id="KW-0732">Signal</keyword>
<evidence type="ECO:0000256" key="1">
    <source>
        <dbReference type="SAM" id="SignalP"/>
    </source>
</evidence>
<reference evidence="2 3" key="1">
    <citation type="journal article" date="2019" name="Int. J. Syst. Evol. Microbiol.">
        <title>The Global Catalogue of Microorganisms (GCM) 10K type strain sequencing project: providing services to taxonomists for standard genome sequencing and annotation.</title>
        <authorList>
            <consortium name="The Broad Institute Genomics Platform"/>
            <consortium name="The Broad Institute Genome Sequencing Center for Infectious Disease"/>
            <person name="Wu L."/>
            <person name="Ma J."/>
        </authorList>
    </citation>
    <scope>NUCLEOTIDE SEQUENCE [LARGE SCALE GENOMIC DNA]</scope>
    <source>
        <strain evidence="2 3">JCM 14322</strain>
    </source>
</reference>
<evidence type="ECO:0008006" key="4">
    <source>
        <dbReference type="Google" id="ProtNLM"/>
    </source>
</evidence>
<feature type="chain" id="PRO_5047238012" description="ABC transporter substrate-binding protein" evidence="1">
    <location>
        <begin position="26"/>
        <end position="398"/>
    </location>
</feature>
<dbReference type="Proteomes" id="UP001500002">
    <property type="component" value="Unassembled WGS sequence"/>
</dbReference>
<dbReference type="PROSITE" id="PS51257">
    <property type="entry name" value="PROKAR_LIPOPROTEIN"/>
    <property type="match status" value="1"/>
</dbReference>
<proteinExistence type="predicted"/>
<dbReference type="RefSeq" id="WP_344295556.1">
    <property type="nucleotide sequence ID" value="NZ_BAAANJ010000006.1"/>
</dbReference>
<gene>
    <name evidence="2" type="ORF">GCM10009749_18070</name>
</gene>
<accession>A0ABN2M6M4</accession>
<protein>
    <recommendedName>
        <fullName evidence="4">ABC transporter substrate-binding protein</fullName>
    </recommendedName>
</protein>
<comment type="caution">
    <text evidence="2">The sequence shown here is derived from an EMBL/GenBank/DDBJ whole genome shotgun (WGS) entry which is preliminary data.</text>
</comment>
<keyword evidence="3" id="KW-1185">Reference proteome</keyword>